<feature type="domain" description="VOC" evidence="3">
    <location>
        <begin position="256"/>
        <end position="364"/>
    </location>
</feature>
<dbReference type="Gene3D" id="3.40.1190.20">
    <property type="match status" value="1"/>
</dbReference>
<protein>
    <recommendedName>
        <fullName evidence="2">hydroxymethylpyrimidine kinase</fullName>
        <ecNumber evidence="2">2.7.1.49</ecNumber>
    </recommendedName>
</protein>
<dbReference type="CDD" id="cd06587">
    <property type="entry name" value="VOC"/>
    <property type="match status" value="1"/>
</dbReference>
<dbReference type="Pfam" id="PF08543">
    <property type="entry name" value="Phos_pyr_kin"/>
    <property type="match status" value="1"/>
</dbReference>
<dbReference type="PANTHER" id="PTHR20858:SF17">
    <property type="entry name" value="HYDROXYMETHYLPYRIMIDINE_PHOSPHOMETHYLPYRIMIDINE KINASE THI20-RELATED"/>
    <property type="match status" value="1"/>
</dbReference>
<comment type="pathway">
    <text evidence="1">Cofactor biosynthesis; thiamine diphosphate biosynthesis.</text>
</comment>
<dbReference type="RefSeq" id="WP_188817215.1">
    <property type="nucleotide sequence ID" value="NZ_BMLK01000001.1"/>
</dbReference>
<dbReference type="InterPro" id="IPR013749">
    <property type="entry name" value="PM/HMP-P_kinase-1"/>
</dbReference>
<dbReference type="NCBIfam" id="TIGR00097">
    <property type="entry name" value="HMP-P_kinase"/>
    <property type="match status" value="1"/>
</dbReference>
<evidence type="ECO:0000256" key="1">
    <source>
        <dbReference type="ARBA" id="ARBA00004948"/>
    </source>
</evidence>
<accession>A0ABQ2J844</accession>
<dbReference type="Proteomes" id="UP000605099">
    <property type="component" value="Unassembled WGS sequence"/>
</dbReference>
<proteinExistence type="predicted"/>
<dbReference type="EMBL" id="BMLK01000001">
    <property type="protein sequence ID" value="GGN40413.1"/>
    <property type="molecule type" value="Genomic_DNA"/>
</dbReference>
<dbReference type="PANTHER" id="PTHR20858">
    <property type="entry name" value="PHOSPHOMETHYLPYRIMIDINE KINASE"/>
    <property type="match status" value="1"/>
</dbReference>
<sequence>MNPPRILSIAGSDSSGGAGIQADIKTITMLGGYAMTAITAITAQSTLGVTGVETLSPEMVAAQIDACIGDIGVDAVKIGMLGSAAIAHAVADKLETLGVPVVFDPVMIATSGSVLADADTIAAFERLIAVATLTTPNVPELAALGGDAAMAARSAAYLAKGGDAEGEVVEDRLVVPGCDPVVWTVPRLNTRHNHGTGCTLSSAIAKFLGQGMALIAAVEAGRTFVQLALRDAPGFGAGHGPMGHAVVRLDLAGELCLNQITLPARDLDESVAFYKALGLTQVVDSPKSGYARFEAPGGVTLSVSTGHGEVVGGGIYFECLDLDAVIAALTNAGMAIEPARDQSWSWREAWLADPAGNRLCLYSAGLSRRYPPWALPRQDDR</sequence>
<dbReference type="InterPro" id="IPR037523">
    <property type="entry name" value="VOC_core"/>
</dbReference>
<evidence type="ECO:0000259" key="3">
    <source>
        <dbReference type="PROSITE" id="PS51819"/>
    </source>
</evidence>
<name>A0ABQ2J844_9SPHN</name>
<organism evidence="4 5">
    <name type="scientific">Novosphingobium indicum</name>
    <dbReference type="NCBI Taxonomy" id="462949"/>
    <lineage>
        <taxon>Bacteria</taxon>
        <taxon>Pseudomonadati</taxon>
        <taxon>Pseudomonadota</taxon>
        <taxon>Alphaproteobacteria</taxon>
        <taxon>Sphingomonadales</taxon>
        <taxon>Sphingomonadaceae</taxon>
        <taxon>Novosphingobium</taxon>
    </lineage>
</organism>
<dbReference type="InterPro" id="IPR029068">
    <property type="entry name" value="Glyas_Bleomycin-R_OHBP_Dase"/>
</dbReference>
<dbReference type="Pfam" id="PF00903">
    <property type="entry name" value="Glyoxalase"/>
    <property type="match status" value="1"/>
</dbReference>
<dbReference type="SUPFAM" id="SSF53613">
    <property type="entry name" value="Ribokinase-like"/>
    <property type="match status" value="1"/>
</dbReference>
<evidence type="ECO:0000256" key="2">
    <source>
        <dbReference type="ARBA" id="ARBA00012135"/>
    </source>
</evidence>
<dbReference type="SUPFAM" id="SSF54593">
    <property type="entry name" value="Glyoxalase/Bleomycin resistance protein/Dihydroxybiphenyl dioxygenase"/>
    <property type="match status" value="1"/>
</dbReference>
<comment type="caution">
    <text evidence="4">The sequence shown here is derived from an EMBL/GenBank/DDBJ whole genome shotgun (WGS) entry which is preliminary data.</text>
</comment>
<dbReference type="EC" id="2.7.1.49" evidence="2"/>
<dbReference type="Gene3D" id="3.10.180.10">
    <property type="entry name" value="2,3-Dihydroxybiphenyl 1,2-Dioxygenase, domain 1"/>
    <property type="match status" value="1"/>
</dbReference>
<dbReference type="InterPro" id="IPR004399">
    <property type="entry name" value="HMP/HMP-P_kinase_dom"/>
</dbReference>
<dbReference type="PROSITE" id="PS51819">
    <property type="entry name" value="VOC"/>
    <property type="match status" value="1"/>
</dbReference>
<evidence type="ECO:0000313" key="5">
    <source>
        <dbReference type="Proteomes" id="UP000605099"/>
    </source>
</evidence>
<gene>
    <name evidence="4" type="ORF">GCM10011349_01280</name>
</gene>
<evidence type="ECO:0000313" key="4">
    <source>
        <dbReference type="EMBL" id="GGN40413.1"/>
    </source>
</evidence>
<dbReference type="InterPro" id="IPR029056">
    <property type="entry name" value="Ribokinase-like"/>
</dbReference>
<keyword evidence="5" id="KW-1185">Reference proteome</keyword>
<reference evidence="5" key="1">
    <citation type="journal article" date="2019" name="Int. J. Syst. Evol. Microbiol.">
        <title>The Global Catalogue of Microorganisms (GCM) 10K type strain sequencing project: providing services to taxonomists for standard genome sequencing and annotation.</title>
        <authorList>
            <consortium name="The Broad Institute Genomics Platform"/>
            <consortium name="The Broad Institute Genome Sequencing Center for Infectious Disease"/>
            <person name="Wu L."/>
            <person name="Ma J."/>
        </authorList>
    </citation>
    <scope>NUCLEOTIDE SEQUENCE [LARGE SCALE GENOMIC DNA]</scope>
    <source>
        <strain evidence="5">CGMCC 1.6784</strain>
    </source>
</reference>
<dbReference type="CDD" id="cd01169">
    <property type="entry name" value="HMPP_kinase"/>
    <property type="match status" value="1"/>
</dbReference>
<dbReference type="InterPro" id="IPR004360">
    <property type="entry name" value="Glyas_Fos-R_dOase_dom"/>
</dbReference>